<dbReference type="InterPro" id="IPR036271">
    <property type="entry name" value="Tet_transcr_reg_TetR-rel_C_sf"/>
</dbReference>
<evidence type="ECO:0000313" key="4">
    <source>
        <dbReference type="EMBL" id="TDD24632.1"/>
    </source>
</evidence>
<dbReference type="SUPFAM" id="SSF46689">
    <property type="entry name" value="Homeodomain-like"/>
    <property type="match status" value="1"/>
</dbReference>
<dbReference type="InterPro" id="IPR009057">
    <property type="entry name" value="Homeodomain-like_sf"/>
</dbReference>
<dbReference type="InterPro" id="IPR050109">
    <property type="entry name" value="HTH-type_TetR-like_transc_reg"/>
</dbReference>
<dbReference type="Gene3D" id="1.10.357.10">
    <property type="entry name" value="Tetracycline Repressor, domain 2"/>
    <property type="match status" value="1"/>
</dbReference>
<gene>
    <name evidence="4" type="ORF">E1294_05495</name>
</gene>
<dbReference type="PROSITE" id="PS50977">
    <property type="entry name" value="HTH_TETR_2"/>
    <property type="match status" value="1"/>
</dbReference>
<dbReference type="Gene3D" id="1.10.10.60">
    <property type="entry name" value="Homeodomain-like"/>
    <property type="match status" value="1"/>
</dbReference>
<dbReference type="InterPro" id="IPR041678">
    <property type="entry name" value="TetR_C_16"/>
</dbReference>
<dbReference type="Proteomes" id="UP000294543">
    <property type="component" value="Unassembled WGS sequence"/>
</dbReference>
<dbReference type="PRINTS" id="PR00455">
    <property type="entry name" value="HTHTETR"/>
</dbReference>
<organism evidence="4 5">
    <name type="scientific">Nonomuraea diastatica</name>
    <dbReference type="NCBI Taxonomy" id="1848329"/>
    <lineage>
        <taxon>Bacteria</taxon>
        <taxon>Bacillati</taxon>
        <taxon>Actinomycetota</taxon>
        <taxon>Actinomycetes</taxon>
        <taxon>Streptosporangiales</taxon>
        <taxon>Streptosporangiaceae</taxon>
        <taxon>Nonomuraea</taxon>
    </lineage>
</organism>
<dbReference type="Pfam" id="PF17920">
    <property type="entry name" value="TetR_C_16"/>
    <property type="match status" value="1"/>
</dbReference>
<evidence type="ECO:0000259" key="3">
    <source>
        <dbReference type="PROSITE" id="PS50977"/>
    </source>
</evidence>
<evidence type="ECO:0000313" key="5">
    <source>
        <dbReference type="Proteomes" id="UP000294543"/>
    </source>
</evidence>
<dbReference type="AlphaFoldDB" id="A0A4R4X335"/>
<name>A0A4R4X335_9ACTN</name>
<protein>
    <submittedName>
        <fullName evidence="4">TetR/AcrR family transcriptional regulator</fullName>
    </submittedName>
</protein>
<dbReference type="InterPro" id="IPR001647">
    <property type="entry name" value="HTH_TetR"/>
</dbReference>
<dbReference type="GO" id="GO:0000976">
    <property type="term" value="F:transcription cis-regulatory region binding"/>
    <property type="evidence" value="ECO:0007669"/>
    <property type="project" value="TreeGrafter"/>
</dbReference>
<keyword evidence="5" id="KW-1185">Reference proteome</keyword>
<dbReference type="PANTHER" id="PTHR30055">
    <property type="entry name" value="HTH-TYPE TRANSCRIPTIONAL REGULATOR RUTR"/>
    <property type="match status" value="1"/>
</dbReference>
<feature type="domain" description="HTH tetR-type" evidence="3">
    <location>
        <begin position="12"/>
        <end position="72"/>
    </location>
</feature>
<dbReference type="EMBL" id="SMKP01000010">
    <property type="protein sequence ID" value="TDD24632.1"/>
    <property type="molecule type" value="Genomic_DNA"/>
</dbReference>
<dbReference type="OrthoDB" id="3210235at2"/>
<accession>A0A4R4X335</accession>
<proteinExistence type="predicted"/>
<reference evidence="4 5" key="1">
    <citation type="submission" date="2019-03" db="EMBL/GenBank/DDBJ databases">
        <title>Draft genome sequences of novel Actinobacteria.</title>
        <authorList>
            <person name="Sahin N."/>
            <person name="Ay H."/>
            <person name="Saygin H."/>
        </authorList>
    </citation>
    <scope>NUCLEOTIDE SEQUENCE [LARGE SCALE GENOMIC DNA]</scope>
    <source>
        <strain evidence="4 5">KC712</strain>
    </source>
</reference>
<comment type="caution">
    <text evidence="4">The sequence shown here is derived from an EMBL/GenBank/DDBJ whole genome shotgun (WGS) entry which is preliminary data.</text>
</comment>
<feature type="DNA-binding region" description="H-T-H motif" evidence="2">
    <location>
        <begin position="35"/>
        <end position="54"/>
    </location>
</feature>
<sequence length="207" mass="22083">MAGERGRRPGNPQTREPILAAAIASFVSRGYPGTTIRGVAREAAVDPALVMHFFGSKDGLFDAAIKKSLPVALLVEAMEGDEEHLAERLVTRYLELWEDPSHGPALAAVLHAAAATPAAADLLKELMRKDLLTPLAGRLSRDHPEVRGLFAASQMIGVAMMRYILKVEPLASMPAPLVAATVTPVIQRYLTGELSLEEITGAATALL</sequence>
<dbReference type="RefSeq" id="WP_132505106.1">
    <property type="nucleotide sequence ID" value="NZ_SMKP01000010.1"/>
</dbReference>
<dbReference type="SUPFAM" id="SSF48498">
    <property type="entry name" value="Tetracyclin repressor-like, C-terminal domain"/>
    <property type="match status" value="1"/>
</dbReference>
<evidence type="ECO:0000256" key="1">
    <source>
        <dbReference type="ARBA" id="ARBA00023125"/>
    </source>
</evidence>
<evidence type="ECO:0000256" key="2">
    <source>
        <dbReference type="PROSITE-ProRule" id="PRU00335"/>
    </source>
</evidence>
<dbReference type="Pfam" id="PF00440">
    <property type="entry name" value="TetR_N"/>
    <property type="match status" value="1"/>
</dbReference>
<dbReference type="GO" id="GO:0003700">
    <property type="term" value="F:DNA-binding transcription factor activity"/>
    <property type="evidence" value="ECO:0007669"/>
    <property type="project" value="TreeGrafter"/>
</dbReference>
<keyword evidence="1 2" id="KW-0238">DNA-binding</keyword>
<dbReference type="PANTHER" id="PTHR30055:SF235">
    <property type="entry name" value="TRANSCRIPTIONAL REGULATORY PROTEIN"/>
    <property type="match status" value="1"/>
</dbReference>